<dbReference type="Proteomes" id="UP001518925">
    <property type="component" value="Unassembled WGS sequence"/>
</dbReference>
<protein>
    <submittedName>
        <fullName evidence="1">Ribonuclease H-like YkuK family protein</fullName>
    </submittedName>
</protein>
<dbReference type="Pfam" id="PF04308">
    <property type="entry name" value="RNaseH_like"/>
    <property type="match status" value="1"/>
</dbReference>
<sequence>MCDPMMFHNVTEENMLFEEVFSRMLRFIEMDPSSSYHLSIGTDSQVHDNKTRFVSAIHLHRKGKGAWGCIRQIIVPRAIKSIREKISLETTYSQELAFMFTNRHMDEITEILLPYSNEGADFQFEIHLDIGKRGMTKELIQEMTSRIYSMGLEPKIKPDSYAASSYANRYTK</sequence>
<accession>A0ABS2DJE4</accession>
<evidence type="ECO:0000313" key="2">
    <source>
        <dbReference type="Proteomes" id="UP001518925"/>
    </source>
</evidence>
<dbReference type="RefSeq" id="WP_204203000.1">
    <property type="nucleotide sequence ID" value="NZ_JAFELM010000024.1"/>
</dbReference>
<dbReference type="EMBL" id="JAFELM010000024">
    <property type="protein sequence ID" value="MBM6617623.1"/>
    <property type="molecule type" value="Genomic_DNA"/>
</dbReference>
<dbReference type="PANTHER" id="PTHR39961:SF1">
    <property type="entry name" value="DUF458 DOMAIN-CONTAINING PROTEIN"/>
    <property type="match status" value="1"/>
</dbReference>
<keyword evidence="2" id="KW-1185">Reference proteome</keyword>
<evidence type="ECO:0000313" key="1">
    <source>
        <dbReference type="EMBL" id="MBM6617623.1"/>
    </source>
</evidence>
<organism evidence="1 2">
    <name type="scientific">Bacillus suaedaesalsae</name>
    <dbReference type="NCBI Taxonomy" id="2810349"/>
    <lineage>
        <taxon>Bacteria</taxon>
        <taxon>Bacillati</taxon>
        <taxon>Bacillota</taxon>
        <taxon>Bacilli</taxon>
        <taxon>Bacillales</taxon>
        <taxon>Bacillaceae</taxon>
        <taxon>Bacillus</taxon>
    </lineage>
</organism>
<comment type="caution">
    <text evidence="1">The sequence shown here is derived from an EMBL/GenBank/DDBJ whole genome shotgun (WGS) entry which is preliminary data.</text>
</comment>
<name>A0ABS2DJE4_9BACI</name>
<gene>
    <name evidence="1" type="ORF">JR050_08010</name>
</gene>
<proteinExistence type="predicted"/>
<dbReference type="InterPro" id="IPR007405">
    <property type="entry name" value="Phage_KVP40_Orf299"/>
</dbReference>
<dbReference type="PANTHER" id="PTHR39961">
    <property type="entry name" value="HYPOTHETICAL CYTOSOLIC PROTEIN"/>
    <property type="match status" value="1"/>
</dbReference>
<reference evidence="1 2" key="1">
    <citation type="submission" date="2021-02" db="EMBL/GenBank/DDBJ databases">
        <title>Bacillus sp. RD4P76, an endophyte from a halophyte.</title>
        <authorList>
            <person name="Sun J.-Q."/>
        </authorList>
    </citation>
    <scope>NUCLEOTIDE SEQUENCE [LARGE SCALE GENOMIC DNA]</scope>
    <source>
        <strain evidence="1 2">RD4P76</strain>
    </source>
</reference>